<evidence type="ECO:0000313" key="3">
    <source>
        <dbReference type="Proteomes" id="UP001054837"/>
    </source>
</evidence>
<dbReference type="EMBL" id="BPLQ01008242">
    <property type="protein sequence ID" value="GIY36060.1"/>
    <property type="molecule type" value="Genomic_DNA"/>
</dbReference>
<gene>
    <name evidence="2" type="ORF">CDAR_290151</name>
</gene>
<sequence>MRAPRCGAKRTSRPGNHFHLPMSHLRATRRRISPPPRPLKRKELKIGPFEVSPTNPRFPGGFPPTAKGVYLPNFSFFLRSPPSADIASCHSSISGTFLFCMWRRFYAPSPNGLFNSNRN</sequence>
<comment type="caution">
    <text evidence="2">The sequence shown here is derived from an EMBL/GenBank/DDBJ whole genome shotgun (WGS) entry which is preliminary data.</text>
</comment>
<reference evidence="2 3" key="1">
    <citation type="submission" date="2021-06" db="EMBL/GenBank/DDBJ databases">
        <title>Caerostris darwini draft genome.</title>
        <authorList>
            <person name="Kono N."/>
            <person name="Arakawa K."/>
        </authorList>
    </citation>
    <scope>NUCLEOTIDE SEQUENCE [LARGE SCALE GENOMIC DNA]</scope>
</reference>
<protein>
    <submittedName>
        <fullName evidence="2">Uncharacterized protein</fullName>
    </submittedName>
</protein>
<dbReference type="AlphaFoldDB" id="A0AAV4SPM5"/>
<dbReference type="Proteomes" id="UP001054837">
    <property type="component" value="Unassembled WGS sequence"/>
</dbReference>
<evidence type="ECO:0000313" key="2">
    <source>
        <dbReference type="EMBL" id="GIY36060.1"/>
    </source>
</evidence>
<evidence type="ECO:0000256" key="1">
    <source>
        <dbReference type="SAM" id="MobiDB-lite"/>
    </source>
</evidence>
<name>A0AAV4SPM5_9ARAC</name>
<keyword evidence="3" id="KW-1185">Reference proteome</keyword>
<proteinExistence type="predicted"/>
<organism evidence="2 3">
    <name type="scientific">Caerostris darwini</name>
    <dbReference type="NCBI Taxonomy" id="1538125"/>
    <lineage>
        <taxon>Eukaryota</taxon>
        <taxon>Metazoa</taxon>
        <taxon>Ecdysozoa</taxon>
        <taxon>Arthropoda</taxon>
        <taxon>Chelicerata</taxon>
        <taxon>Arachnida</taxon>
        <taxon>Araneae</taxon>
        <taxon>Araneomorphae</taxon>
        <taxon>Entelegynae</taxon>
        <taxon>Araneoidea</taxon>
        <taxon>Araneidae</taxon>
        <taxon>Caerostris</taxon>
    </lineage>
</organism>
<feature type="region of interest" description="Disordered" evidence="1">
    <location>
        <begin position="1"/>
        <end position="42"/>
    </location>
</feature>
<feature type="compositionally biased region" description="Basic residues" evidence="1">
    <location>
        <begin position="26"/>
        <end position="42"/>
    </location>
</feature>
<accession>A0AAV4SPM5</accession>